<evidence type="ECO:0000313" key="3">
    <source>
        <dbReference type="Proteomes" id="UP000244446"/>
    </source>
</evidence>
<evidence type="ECO:0008006" key="4">
    <source>
        <dbReference type="Google" id="ProtNLM"/>
    </source>
</evidence>
<organism evidence="2 3">
    <name type="scientific">Pelagivirga sediminicola</name>
    <dbReference type="NCBI Taxonomy" id="2170575"/>
    <lineage>
        <taxon>Bacteria</taxon>
        <taxon>Pseudomonadati</taxon>
        <taxon>Pseudomonadota</taxon>
        <taxon>Alphaproteobacteria</taxon>
        <taxon>Rhodobacterales</taxon>
        <taxon>Paracoccaceae</taxon>
        <taxon>Pelagivirga</taxon>
    </lineage>
</organism>
<dbReference type="AlphaFoldDB" id="A0A2T7GB28"/>
<evidence type="ECO:0000256" key="1">
    <source>
        <dbReference type="SAM" id="Phobius"/>
    </source>
</evidence>
<evidence type="ECO:0000313" key="2">
    <source>
        <dbReference type="EMBL" id="PVA11606.1"/>
    </source>
</evidence>
<accession>A0A2T7GB28</accession>
<feature type="transmembrane region" description="Helical" evidence="1">
    <location>
        <begin position="59"/>
        <end position="77"/>
    </location>
</feature>
<gene>
    <name evidence="2" type="ORF">DC366_01165</name>
</gene>
<feature type="transmembrane region" description="Helical" evidence="1">
    <location>
        <begin position="36"/>
        <end position="53"/>
    </location>
</feature>
<reference evidence="2 3" key="1">
    <citation type="submission" date="2018-04" db="EMBL/GenBank/DDBJ databases">
        <title>Pelagivirga bohaiensis gen. nov., sp. nov., a bacterium isolated from the Bohai Sea.</title>
        <authorList>
            <person name="Ji X."/>
        </authorList>
    </citation>
    <scope>NUCLEOTIDE SEQUENCE [LARGE SCALE GENOMIC DNA]</scope>
    <source>
        <strain evidence="2 3">BH-SD19</strain>
    </source>
</reference>
<dbReference type="EMBL" id="QCYH01000001">
    <property type="protein sequence ID" value="PVA11606.1"/>
    <property type="molecule type" value="Genomic_DNA"/>
</dbReference>
<proteinExistence type="predicted"/>
<protein>
    <recommendedName>
        <fullName evidence="4">NfeD-like C-terminal domain-containing protein</fullName>
    </recommendedName>
</protein>
<dbReference type="RefSeq" id="WP_108690351.1">
    <property type="nucleotide sequence ID" value="NZ_QCYH01000001.1"/>
</dbReference>
<comment type="caution">
    <text evidence="2">The sequence shown here is derived from an EMBL/GenBank/DDBJ whole genome shotgun (WGS) entry which is preliminary data.</text>
</comment>
<dbReference type="Proteomes" id="UP000244446">
    <property type="component" value="Unassembled WGS sequence"/>
</dbReference>
<keyword evidence="1" id="KW-0812">Transmembrane</keyword>
<feature type="transmembrane region" description="Helical" evidence="1">
    <location>
        <begin position="12"/>
        <end position="31"/>
    </location>
</feature>
<keyword evidence="3" id="KW-1185">Reference proteome</keyword>
<keyword evidence="1" id="KW-0472">Membrane</keyword>
<sequence length="98" mass="10715">MIEVVETVPLWALWWAWLVAALLFAIIEIVLPGFLFLGFALGAAAVGFLLIFAPLALGLPLLLVLFAALSLGAWAALRRMFRLRNGQVRRVKGDVNKG</sequence>
<name>A0A2T7GB28_9RHOB</name>
<keyword evidence="1" id="KW-1133">Transmembrane helix</keyword>